<evidence type="ECO:0000256" key="1">
    <source>
        <dbReference type="SAM" id="MobiDB-lite"/>
    </source>
</evidence>
<organism evidence="2">
    <name type="scientific">Cladocopium goreaui</name>
    <dbReference type="NCBI Taxonomy" id="2562237"/>
    <lineage>
        <taxon>Eukaryota</taxon>
        <taxon>Sar</taxon>
        <taxon>Alveolata</taxon>
        <taxon>Dinophyceae</taxon>
        <taxon>Suessiales</taxon>
        <taxon>Symbiodiniaceae</taxon>
        <taxon>Cladocopium</taxon>
    </lineage>
</organism>
<proteinExistence type="predicted"/>
<keyword evidence="4" id="KW-1185">Reference proteome</keyword>
<evidence type="ECO:0000313" key="3">
    <source>
        <dbReference type="EMBL" id="CAL1149710.1"/>
    </source>
</evidence>
<evidence type="ECO:0000313" key="2">
    <source>
        <dbReference type="EMBL" id="CAI3996335.1"/>
    </source>
</evidence>
<reference evidence="2" key="1">
    <citation type="submission" date="2022-10" db="EMBL/GenBank/DDBJ databases">
        <authorList>
            <person name="Chen Y."/>
            <person name="Dougan E. K."/>
            <person name="Chan C."/>
            <person name="Rhodes N."/>
            <person name="Thang M."/>
        </authorList>
    </citation>
    <scope>NUCLEOTIDE SEQUENCE</scope>
</reference>
<dbReference type="AlphaFoldDB" id="A0A9P1G3C7"/>
<protein>
    <submittedName>
        <fullName evidence="2">Uncharacterized protein</fullName>
    </submittedName>
</protein>
<feature type="region of interest" description="Disordered" evidence="1">
    <location>
        <begin position="30"/>
        <end position="66"/>
    </location>
</feature>
<reference evidence="3" key="2">
    <citation type="submission" date="2024-04" db="EMBL/GenBank/DDBJ databases">
        <authorList>
            <person name="Chen Y."/>
            <person name="Shah S."/>
            <person name="Dougan E. K."/>
            <person name="Thang M."/>
            <person name="Chan C."/>
        </authorList>
    </citation>
    <scope>NUCLEOTIDE SEQUENCE [LARGE SCALE GENOMIC DNA]</scope>
</reference>
<dbReference type="EMBL" id="CAMXCT020002193">
    <property type="protein sequence ID" value="CAL1149710.1"/>
    <property type="molecule type" value="Genomic_DNA"/>
</dbReference>
<sequence>DSVVATSGSARESLLGLAAERDRLQRQVQEMRTDVSNARQDLSTQHARQKVQTDELPATSVTGFGS</sequence>
<dbReference type="Proteomes" id="UP001152797">
    <property type="component" value="Unassembled WGS sequence"/>
</dbReference>
<comment type="caution">
    <text evidence="2">The sequence shown here is derived from an EMBL/GenBank/DDBJ whole genome shotgun (WGS) entry which is preliminary data.</text>
</comment>
<feature type="non-terminal residue" evidence="2">
    <location>
        <position position="66"/>
    </location>
</feature>
<evidence type="ECO:0000313" key="4">
    <source>
        <dbReference type="Proteomes" id="UP001152797"/>
    </source>
</evidence>
<gene>
    <name evidence="2" type="ORF">C1SCF055_LOCUS22823</name>
</gene>
<feature type="compositionally biased region" description="Polar residues" evidence="1">
    <location>
        <begin position="34"/>
        <end position="46"/>
    </location>
</feature>
<dbReference type="EMBL" id="CAMXCT030002193">
    <property type="protein sequence ID" value="CAL4783647.1"/>
    <property type="molecule type" value="Genomic_DNA"/>
</dbReference>
<dbReference type="OrthoDB" id="446157at2759"/>
<dbReference type="EMBL" id="CAMXCT010002193">
    <property type="protein sequence ID" value="CAI3996335.1"/>
    <property type="molecule type" value="Genomic_DNA"/>
</dbReference>
<name>A0A9P1G3C7_9DINO</name>
<accession>A0A9P1G3C7</accession>